<dbReference type="EMBL" id="JAWMAJ010000129">
    <property type="protein sequence ID" value="MDV7220413.1"/>
    <property type="molecule type" value="Genomic_DNA"/>
</dbReference>
<dbReference type="Proteomes" id="UP001187346">
    <property type="component" value="Unassembled WGS sequence"/>
</dbReference>
<feature type="domain" description="AbiJ-NTD3" evidence="1">
    <location>
        <begin position="102"/>
        <end position="277"/>
    </location>
</feature>
<evidence type="ECO:0000313" key="2">
    <source>
        <dbReference type="EMBL" id="MDV7220413.1"/>
    </source>
</evidence>
<accession>A0ABU4FIH9</accession>
<evidence type="ECO:0000259" key="1">
    <source>
        <dbReference type="Pfam" id="PF18860"/>
    </source>
</evidence>
<organism evidence="2 3">
    <name type="scientific">Streptomyces prunicolor</name>
    <dbReference type="NCBI Taxonomy" id="67348"/>
    <lineage>
        <taxon>Bacteria</taxon>
        <taxon>Bacillati</taxon>
        <taxon>Actinomycetota</taxon>
        <taxon>Actinomycetes</taxon>
        <taxon>Kitasatosporales</taxon>
        <taxon>Streptomycetaceae</taxon>
        <taxon>Streptomyces</taxon>
    </lineage>
</organism>
<comment type="caution">
    <text evidence="2">The sequence shown here is derived from an EMBL/GenBank/DDBJ whole genome shotgun (WGS) entry which is preliminary data.</text>
</comment>
<dbReference type="InterPro" id="IPR041427">
    <property type="entry name" value="AbiJ-NTD3"/>
</dbReference>
<dbReference type="RefSeq" id="WP_317774007.1">
    <property type="nucleotide sequence ID" value="NZ_JAWMAJ010000129.1"/>
</dbReference>
<evidence type="ECO:0000313" key="3">
    <source>
        <dbReference type="Proteomes" id="UP001187346"/>
    </source>
</evidence>
<protein>
    <recommendedName>
        <fullName evidence="1">AbiJ-NTD3 domain-containing protein</fullName>
    </recommendedName>
</protein>
<name>A0ABU4FIH9_9ACTN</name>
<proteinExistence type="predicted"/>
<reference evidence="2 3" key="1">
    <citation type="submission" date="2023-10" db="EMBL/GenBank/DDBJ databases">
        <title>Characterization of rhizosphere-enriched actinobacteria from wheat plants lab-grown on chernevaya soil.</title>
        <authorList>
            <person name="Tikhonova E.N."/>
            <person name="Konopkin A."/>
            <person name="Kravchenko I.K."/>
        </authorList>
    </citation>
    <scope>NUCLEOTIDE SEQUENCE [LARGE SCALE GENOMIC DNA]</scope>
    <source>
        <strain evidence="2 3">RR29</strain>
    </source>
</reference>
<keyword evidence="3" id="KW-1185">Reference proteome</keyword>
<gene>
    <name evidence="2" type="ORF">R5A26_31160</name>
</gene>
<sequence>MAGSSDRSVLRSLLGTAVAPLSDLTHTVLSQAFERLSMPVIPQSAGSKPTRVELSLQQVPDTELPRLAQRVLQQQDFPFPVRPPLRHQLEDLLWEEGVPPAIPKKARRELARALSLSELTQNHDRFLHLLDRLWVIEGPDLSFSELSALLLNGTRPVTLKDLIEKHVFRNRDDEDWSAERLFDSLGAFEAGDARFARFLEGLVSADVLLDEHLQEKTASTINDHLRAHGIELRPTGNDGGYPLFTLVSTRLHSNRKPKNIIFASLGGKPDIRFQSSVDNDIEIVGGRPGATLVYDREIPVEGLRWRDLHSWWKDTHGFNSESDAGEDLYQRLLKSLPGNSPGQRNLFTAYRTARPFSADDLALLPEVWLHWDPKTVKERGPEALLRSRMDFLLLLPFGQRVVLEIDGVQHYTRDEGRTPDTAKYADMAAADRDLKLRGYEVFRFGHDELKRPEDAKDLLLQFIPDMFSRFRARL</sequence>
<dbReference type="Pfam" id="PF18860">
    <property type="entry name" value="AbiJ_NTD3"/>
    <property type="match status" value="1"/>
</dbReference>